<evidence type="ECO:0000259" key="8">
    <source>
        <dbReference type="Pfam" id="PF12704"/>
    </source>
</evidence>
<dbReference type="RefSeq" id="WP_243361813.1">
    <property type="nucleotide sequence ID" value="NZ_JALGBH010000002.1"/>
</dbReference>
<sequence>MFKLNLKIALRNLWKNKAYTAINILGLSLGLAGFMMILTYVNRETSYDKWNEKLYRTYRVGREEVQNGAESKGPKIKRLFAKMLNEQFHEVENVSVGHLESRRYLYGTEDISKPAERSVTVTVDSNFLKVYPLTPVKGSIIGFNTAPNAVAISLSCAKKYFGDEDPIGKTLIRKGGFNFKDENLVVKAVWDDQKQPSVFKFDVITKLDEKVYGDQLLGTSFSTLFTLRKNADHKQLFEKINNQYLIERAKLASKNSSAAFNPSIEEAKEILKKEEGITNHKVIIESVPDINLTSYYSSDNPKQKSIYILATLAGFLIFISCVNYTNMALVLAQSRAKEVGVKKVLGCFRADLTKQFLLETAVQCIGAFLIALMLVELFMPSVNLMINDNLKFFDGYNTLKVLQQSLLLLAGVIIIAGLYPALILSGYAPVKVLKGNLSTSKKIGAFRKVLIVSQFAIAASLAISFLVVYAQLQYMKNKDLGIEPKLLVNLGIADFKHRNLNPNEFESIKQRLLTIKGVEDVSRSVDMPINDSGFEDDIEFKGIKQKVDAKYTDPNYLSVVKGKIIAGRDFSAQKMSTDTLNSVIINQTLYNKLSLSDRLDQQLGIYVNDELKQFNVIGVVKDIQVYGFESKINPTIYMANDFKFHWRQNVLIRINGHNITETISDIKKTWRQIEPGDEPNINFIDEVAAKMNLSYEVSGRLIFLFGSLTLLVSLFGLLSIAAYSAKIRLKEIAVRRVLGASTGSLLKLLNKDLVKLVLMANIIADVLAYIYMDSWFRIFVYRIEMPFMLFLSVNLVSVLLAIAIVSMQSIRAVKADPVKMLKYE</sequence>
<feature type="transmembrane region" description="Helical" evidence="6">
    <location>
        <begin position="306"/>
        <end position="332"/>
    </location>
</feature>
<feature type="transmembrane region" description="Helical" evidence="6">
    <location>
        <begin position="449"/>
        <end position="470"/>
    </location>
</feature>
<evidence type="ECO:0000256" key="6">
    <source>
        <dbReference type="SAM" id="Phobius"/>
    </source>
</evidence>
<dbReference type="InterPro" id="IPR003838">
    <property type="entry name" value="ABC3_permease_C"/>
</dbReference>
<dbReference type="PANTHER" id="PTHR30572">
    <property type="entry name" value="MEMBRANE COMPONENT OF TRANSPORTER-RELATED"/>
    <property type="match status" value="1"/>
</dbReference>
<protein>
    <submittedName>
        <fullName evidence="9">ABC transporter permease</fullName>
    </submittedName>
</protein>
<dbReference type="Pfam" id="PF12704">
    <property type="entry name" value="MacB_PCD"/>
    <property type="match status" value="2"/>
</dbReference>
<comment type="caution">
    <text evidence="9">The sequence shown here is derived from an EMBL/GenBank/DDBJ whole genome shotgun (WGS) entry which is preliminary data.</text>
</comment>
<dbReference type="InterPro" id="IPR050250">
    <property type="entry name" value="Macrolide_Exporter_MacB"/>
</dbReference>
<reference evidence="9" key="1">
    <citation type="submission" date="2022-03" db="EMBL/GenBank/DDBJ databases">
        <authorList>
            <person name="Woo C.Y."/>
        </authorList>
    </citation>
    <scope>NUCLEOTIDE SEQUENCE</scope>
    <source>
        <strain evidence="9">CYS-01</strain>
    </source>
</reference>
<feature type="transmembrane region" description="Helical" evidence="6">
    <location>
        <begin position="21"/>
        <end position="41"/>
    </location>
</feature>
<evidence type="ECO:0000256" key="1">
    <source>
        <dbReference type="ARBA" id="ARBA00004651"/>
    </source>
</evidence>
<evidence type="ECO:0000313" key="10">
    <source>
        <dbReference type="Proteomes" id="UP001165460"/>
    </source>
</evidence>
<feature type="domain" description="MacB-like periplasmic core" evidence="8">
    <location>
        <begin position="20"/>
        <end position="240"/>
    </location>
</feature>
<proteinExistence type="predicted"/>
<dbReference type="Pfam" id="PF02687">
    <property type="entry name" value="FtsX"/>
    <property type="match status" value="2"/>
</dbReference>
<feature type="transmembrane region" description="Helical" evidence="6">
    <location>
        <begin position="787"/>
        <end position="805"/>
    </location>
</feature>
<accession>A0ABS9ZX96</accession>
<evidence type="ECO:0000256" key="4">
    <source>
        <dbReference type="ARBA" id="ARBA00022989"/>
    </source>
</evidence>
<keyword evidence="2" id="KW-1003">Cell membrane</keyword>
<feature type="transmembrane region" description="Helical" evidence="6">
    <location>
        <begin position="364"/>
        <end position="386"/>
    </location>
</feature>
<gene>
    <name evidence="9" type="ORF">MMF97_09370</name>
</gene>
<feature type="domain" description="ABC3 transporter permease C-terminal" evidence="7">
    <location>
        <begin position="704"/>
        <end position="817"/>
    </location>
</feature>
<name>A0ABS9ZX96_9SPHI</name>
<feature type="domain" description="MacB-like periplasmic core" evidence="8">
    <location>
        <begin position="496"/>
        <end position="654"/>
    </location>
</feature>
<dbReference type="PANTHER" id="PTHR30572:SF18">
    <property type="entry name" value="ABC-TYPE MACROLIDE FAMILY EXPORT SYSTEM PERMEASE COMPONENT 2"/>
    <property type="match status" value="1"/>
</dbReference>
<evidence type="ECO:0000259" key="7">
    <source>
        <dbReference type="Pfam" id="PF02687"/>
    </source>
</evidence>
<keyword evidence="10" id="KW-1185">Reference proteome</keyword>
<dbReference type="Proteomes" id="UP001165460">
    <property type="component" value="Unassembled WGS sequence"/>
</dbReference>
<evidence type="ECO:0000256" key="5">
    <source>
        <dbReference type="ARBA" id="ARBA00023136"/>
    </source>
</evidence>
<organism evidence="9 10">
    <name type="scientific">Pedobacter montanisoli</name>
    <dbReference type="NCBI Taxonomy" id="2923277"/>
    <lineage>
        <taxon>Bacteria</taxon>
        <taxon>Pseudomonadati</taxon>
        <taxon>Bacteroidota</taxon>
        <taxon>Sphingobacteriia</taxon>
        <taxon>Sphingobacteriales</taxon>
        <taxon>Sphingobacteriaceae</taxon>
        <taxon>Pedobacter</taxon>
    </lineage>
</organism>
<evidence type="ECO:0000256" key="2">
    <source>
        <dbReference type="ARBA" id="ARBA00022475"/>
    </source>
</evidence>
<keyword evidence="3 6" id="KW-0812">Transmembrane</keyword>
<dbReference type="InterPro" id="IPR025857">
    <property type="entry name" value="MacB_PCD"/>
</dbReference>
<feature type="transmembrane region" description="Helical" evidence="6">
    <location>
        <begin position="406"/>
        <end position="428"/>
    </location>
</feature>
<feature type="transmembrane region" description="Helical" evidence="6">
    <location>
        <begin position="753"/>
        <end position="772"/>
    </location>
</feature>
<feature type="domain" description="ABC3 transporter permease C-terminal" evidence="7">
    <location>
        <begin position="312"/>
        <end position="425"/>
    </location>
</feature>
<evidence type="ECO:0000256" key="3">
    <source>
        <dbReference type="ARBA" id="ARBA00022692"/>
    </source>
</evidence>
<keyword evidence="5 6" id="KW-0472">Membrane</keyword>
<keyword evidence="4 6" id="KW-1133">Transmembrane helix</keyword>
<dbReference type="EMBL" id="JALGBH010000002">
    <property type="protein sequence ID" value="MCJ0742919.1"/>
    <property type="molecule type" value="Genomic_DNA"/>
</dbReference>
<comment type="subcellular location">
    <subcellularLocation>
        <location evidence="1">Cell membrane</location>
        <topology evidence="1">Multi-pass membrane protein</topology>
    </subcellularLocation>
</comment>
<feature type="transmembrane region" description="Helical" evidence="6">
    <location>
        <begin position="701"/>
        <end position="725"/>
    </location>
</feature>
<evidence type="ECO:0000313" key="9">
    <source>
        <dbReference type="EMBL" id="MCJ0742919.1"/>
    </source>
</evidence>